<sequence length="248" mass="26921">MSLKSLSELKILSLSKTYYLYSYNLKIDNINNPGSWSQRVTVNPRSVGNYKTCMPQFTIQFDWCSAGVTDWSECQNWKYQGSYDYITGCDNFDQSTGFSQKDAPDYCWDVNVPSSSSAIVSSSAAPSSSSVPAAPSSSSVPVAPQSSSAPAVPSAPATPNTPTDPDTINACPNQKFTFHAQVVNFPQATITVTDPSDNGDGTWDVTINFNAVATMSLKSLSELKILSLSKTYFLYSYNLKVDNINNPG</sequence>
<feature type="domain" description="Flo11" evidence="2">
    <location>
        <begin position="1"/>
        <end position="118"/>
    </location>
</feature>
<dbReference type="KEGG" id="clus:A9F13_52g00066"/>
<dbReference type="SMART" id="SM01213">
    <property type="entry name" value="Flo11"/>
    <property type="match status" value="1"/>
</dbReference>
<evidence type="ECO:0000256" key="1">
    <source>
        <dbReference type="SAM" id="MobiDB-lite"/>
    </source>
</evidence>
<feature type="region of interest" description="Disordered" evidence="1">
    <location>
        <begin position="119"/>
        <end position="170"/>
    </location>
</feature>
<protein>
    <submittedName>
        <fullName evidence="3">Cell agglutination protein</fullName>
    </submittedName>
</protein>
<dbReference type="InterPro" id="IPR018789">
    <property type="entry name" value="Flo11"/>
</dbReference>
<comment type="caution">
    <text evidence="3">The sequence shown here is derived from an EMBL/GenBank/DDBJ whole genome shotgun (WGS) entry which is preliminary data.</text>
</comment>
<proteinExistence type="predicted"/>
<evidence type="ECO:0000259" key="2">
    <source>
        <dbReference type="PROSITE" id="PS51824"/>
    </source>
</evidence>
<name>A0AA91PUV5_CLALS</name>
<reference evidence="3 4" key="1">
    <citation type="submission" date="2017-04" db="EMBL/GenBank/DDBJ databases">
        <title>Draft genome of the yeast Clavispora lusitaniae type strain CBS 6936.</title>
        <authorList>
            <person name="Durrens P."/>
            <person name="Klopp C."/>
            <person name="Biteau N."/>
            <person name="Fitton-Ouhabi V."/>
            <person name="Dementhon K."/>
            <person name="Accoceberry I."/>
            <person name="Sherman D.J."/>
            <person name="Noel T."/>
        </authorList>
    </citation>
    <scope>NUCLEOTIDE SEQUENCE [LARGE SCALE GENOMIC DNA]</scope>
    <source>
        <strain evidence="3 4">CBS 6936</strain>
    </source>
</reference>
<feature type="compositionally biased region" description="Low complexity" evidence="1">
    <location>
        <begin position="119"/>
        <end position="167"/>
    </location>
</feature>
<gene>
    <name evidence="3" type="ORF">A9F13_52g00066</name>
</gene>
<dbReference type="Pfam" id="PF10182">
    <property type="entry name" value="Flo11"/>
    <property type="match status" value="2"/>
</dbReference>
<organism evidence="3 4">
    <name type="scientific">Clavispora lusitaniae</name>
    <name type="common">Candida lusitaniae</name>
    <dbReference type="NCBI Taxonomy" id="36911"/>
    <lineage>
        <taxon>Eukaryota</taxon>
        <taxon>Fungi</taxon>
        <taxon>Dikarya</taxon>
        <taxon>Ascomycota</taxon>
        <taxon>Saccharomycotina</taxon>
        <taxon>Pichiomycetes</taxon>
        <taxon>Metschnikowiaceae</taxon>
        <taxon>Clavispora</taxon>
    </lineage>
</organism>
<feature type="non-terminal residue" evidence="3">
    <location>
        <position position="248"/>
    </location>
</feature>
<evidence type="ECO:0000313" key="3">
    <source>
        <dbReference type="EMBL" id="OVF02851.1"/>
    </source>
</evidence>
<evidence type="ECO:0000313" key="4">
    <source>
        <dbReference type="Proteomes" id="UP000195602"/>
    </source>
</evidence>
<dbReference type="Proteomes" id="UP000195602">
    <property type="component" value="Unassembled WGS sequence"/>
</dbReference>
<accession>A0AA91PUV5</accession>
<dbReference type="EMBL" id="LYUB02000050">
    <property type="protein sequence ID" value="OVF02851.1"/>
    <property type="molecule type" value="Genomic_DNA"/>
</dbReference>
<feature type="domain" description="Flo11" evidence="2">
    <location>
        <begin position="158"/>
        <end position="248"/>
    </location>
</feature>
<dbReference type="PROSITE" id="PS51824">
    <property type="entry name" value="FLO11"/>
    <property type="match status" value="2"/>
</dbReference>
<dbReference type="AlphaFoldDB" id="A0AA91PUV5"/>